<evidence type="ECO:0000313" key="3">
    <source>
        <dbReference type="Proteomes" id="UP000723463"/>
    </source>
</evidence>
<dbReference type="Proteomes" id="UP000723463">
    <property type="component" value="Unassembled WGS sequence"/>
</dbReference>
<accession>A0A9P6K7Y5</accession>
<dbReference type="AlphaFoldDB" id="A0A9P6K7Y5"/>
<feature type="region of interest" description="Disordered" evidence="1">
    <location>
        <begin position="243"/>
        <end position="320"/>
    </location>
</feature>
<reference evidence="2" key="1">
    <citation type="journal article" date="2020" name="Fungal Divers.">
        <title>Resolving the Mortierellaceae phylogeny through synthesis of multi-gene phylogenetics and phylogenomics.</title>
        <authorList>
            <person name="Vandepol N."/>
            <person name="Liber J."/>
            <person name="Desiro A."/>
            <person name="Na H."/>
            <person name="Kennedy M."/>
            <person name="Barry K."/>
            <person name="Grigoriev I.V."/>
            <person name="Miller A.N."/>
            <person name="O'Donnell K."/>
            <person name="Stajich J.E."/>
            <person name="Bonito G."/>
        </authorList>
    </citation>
    <scope>NUCLEOTIDE SEQUENCE</scope>
    <source>
        <strain evidence="2">NRRL 2591</strain>
    </source>
</reference>
<name>A0A9P6K7Y5_9FUNG</name>
<protein>
    <submittedName>
        <fullName evidence="2">Uncharacterized protein</fullName>
    </submittedName>
</protein>
<sequence length="435" mass="49434">MLTTLSAKETLPDRTLAQLLDRTRLVREGIDTNNTHSTDVARLRGNDSQDQRKEDEQCGWKVIKLNSHTTLGPLSSAALAAQFPTLKSLDVLKCHSCPSQVLATLLTSSPGLEILTTIKDRKAGADDNEYSYNFIDARHLLERAPTTTSNGNTGQAATGWACTGLRTLKAAITNVPRPDCERTHYRARLIPARNGTEGLAGDVEAQALRVQREICRQLGRLKQLRVLWLGNETRDFKSLENYRVTPPERREELELPEKDPNADDDEDEEEEEEEEDIPMGEDEDEGEEGDDGDGDEEDEEGEEEDDEYDDEYDSNTDTDKYGNPLMYPLMFLNPNFQYSCLPLSLASGLDLMSDLKELRELNVEQMAHRIGLEEVQWMVTNWPRLNRIIGLNVKDESIKAVEWLKNARPWIELPESVNSMRQSTWDYYYPPMSSY</sequence>
<keyword evidence="3" id="KW-1185">Reference proteome</keyword>
<evidence type="ECO:0000256" key="1">
    <source>
        <dbReference type="SAM" id="MobiDB-lite"/>
    </source>
</evidence>
<dbReference type="EMBL" id="JAAAXW010000010">
    <property type="protein sequence ID" value="KAF9550576.1"/>
    <property type="molecule type" value="Genomic_DNA"/>
</dbReference>
<comment type="caution">
    <text evidence="2">The sequence shown here is derived from an EMBL/GenBank/DDBJ whole genome shotgun (WGS) entry which is preliminary data.</text>
</comment>
<organism evidence="2 3">
    <name type="scientific">Mortierella hygrophila</name>
    <dbReference type="NCBI Taxonomy" id="979708"/>
    <lineage>
        <taxon>Eukaryota</taxon>
        <taxon>Fungi</taxon>
        <taxon>Fungi incertae sedis</taxon>
        <taxon>Mucoromycota</taxon>
        <taxon>Mortierellomycotina</taxon>
        <taxon>Mortierellomycetes</taxon>
        <taxon>Mortierellales</taxon>
        <taxon>Mortierellaceae</taxon>
        <taxon>Mortierella</taxon>
    </lineage>
</organism>
<gene>
    <name evidence="2" type="ORF">EC957_000250</name>
</gene>
<proteinExistence type="predicted"/>
<evidence type="ECO:0000313" key="2">
    <source>
        <dbReference type="EMBL" id="KAF9550576.1"/>
    </source>
</evidence>
<feature type="compositionally biased region" description="Basic and acidic residues" evidence="1">
    <location>
        <begin position="243"/>
        <end position="261"/>
    </location>
</feature>
<feature type="compositionally biased region" description="Acidic residues" evidence="1">
    <location>
        <begin position="262"/>
        <end position="316"/>
    </location>
</feature>